<protein>
    <recommendedName>
        <fullName evidence="10">T-complex protein 1 subunit theta</fullName>
    </recommendedName>
</protein>
<dbReference type="InterPro" id="IPR012721">
    <property type="entry name" value="Chap_CCT_theta"/>
</dbReference>
<dbReference type="SUPFAM" id="SSF52029">
    <property type="entry name" value="GroEL apical domain-like"/>
    <property type="match status" value="1"/>
</dbReference>
<dbReference type="GO" id="GO:0051082">
    <property type="term" value="F:unfolded protein binding"/>
    <property type="evidence" value="ECO:0007669"/>
    <property type="project" value="InterPro"/>
</dbReference>
<keyword evidence="9" id="KW-1185">Reference proteome</keyword>
<evidence type="ECO:0000256" key="6">
    <source>
        <dbReference type="ARBA" id="ARBA00023186"/>
    </source>
</evidence>
<evidence type="ECO:0000256" key="3">
    <source>
        <dbReference type="ARBA" id="ARBA00022490"/>
    </source>
</evidence>
<dbReference type="InterPro" id="IPR027413">
    <property type="entry name" value="GROEL-like_equatorial_sf"/>
</dbReference>
<comment type="similarity">
    <text evidence="2 7">Belongs to the TCP-1 chaperonin family.</text>
</comment>
<dbReference type="Gene3D" id="1.10.560.10">
    <property type="entry name" value="GroEL-like equatorial domain"/>
    <property type="match status" value="1"/>
</dbReference>
<dbReference type="SUPFAM" id="SSF54849">
    <property type="entry name" value="GroEL-intermediate domain like"/>
    <property type="match status" value="1"/>
</dbReference>
<evidence type="ECO:0000256" key="7">
    <source>
        <dbReference type="RuleBase" id="RU004187"/>
    </source>
</evidence>
<dbReference type="NCBIfam" id="TIGR02346">
    <property type="entry name" value="chap_CCT_theta"/>
    <property type="match status" value="1"/>
</dbReference>
<dbReference type="AlphaFoldDB" id="A0A8J2I7N7"/>
<keyword evidence="3" id="KW-0963">Cytoplasm</keyword>
<dbReference type="Gene3D" id="3.30.260.10">
    <property type="entry name" value="TCP-1-like chaperonin intermediate domain"/>
    <property type="match status" value="1"/>
</dbReference>
<sequence>MSLSIPNAPNAGLFKQGYQNYDAEDGAVIRNIDACRTIAQTVQTSLGPYGRNKIVINHLQKMILTSDAATILRELEVVHPAAKLLVMASQQQEAEMGDATNLVIVLAGELLKKAEELIRMGLKTSDIVLGYEKAQLAALQTLEELVCDKVEDIRSQQELSKAIRTVVAAKQSGSEDFLADLVAEAVLAVLPKNPVNFNVDNVRVVKIMGGALEQSKVVKGMVFARQPDGTVTKATKAKVGVFSCPVDISQTETKGTVLLHNAKEMMDFTKGEEQQVEQIIKELHDSGMRVVVAGSTVGELALHYLNRYNILVIKVLSKFELRRLCRVVGATPLARLGAPMPDEMGTIDVVETMEIGGDRVTVFRQENEQTRTATLVLRGATQNHLDDVERAIDDGVNVVKAITRDPRLVPGAGATEMQLVEKIKAIADKTSGLAQYSIRKYAEAFEVIPRTLAESAGLDATEVLAKLYVAHAAQKGRKDDEWTVGVDIENDDNTGTLDAKEEGILDLWVSKMWAIKLATEAARTVLSVDQIIVARQAGGPKMPGKAQPGNWDQDD</sequence>
<keyword evidence="4 7" id="KW-0547">Nucleotide-binding</keyword>
<dbReference type="InterPro" id="IPR017998">
    <property type="entry name" value="Chaperone_TCP-1"/>
</dbReference>
<evidence type="ECO:0000256" key="5">
    <source>
        <dbReference type="ARBA" id="ARBA00022840"/>
    </source>
</evidence>
<dbReference type="InterPro" id="IPR027409">
    <property type="entry name" value="GroEL-like_apical_dom_sf"/>
</dbReference>
<dbReference type="EMBL" id="CAJRGZ010000023">
    <property type="protein sequence ID" value="CAG5178748.1"/>
    <property type="molecule type" value="Genomic_DNA"/>
</dbReference>
<dbReference type="InterPro" id="IPR002423">
    <property type="entry name" value="Cpn60/GroEL/TCP-1"/>
</dbReference>
<dbReference type="InterPro" id="IPR027410">
    <property type="entry name" value="TCP-1-like_intermed_sf"/>
</dbReference>
<dbReference type="GeneID" id="67021012"/>
<dbReference type="PRINTS" id="PR00304">
    <property type="entry name" value="TCOMPLEXTCP1"/>
</dbReference>
<keyword evidence="6 7" id="KW-0143">Chaperone</keyword>
<dbReference type="OrthoDB" id="1748577at2759"/>
<dbReference type="GO" id="GO:0016887">
    <property type="term" value="F:ATP hydrolysis activity"/>
    <property type="evidence" value="ECO:0007669"/>
    <property type="project" value="InterPro"/>
</dbReference>
<evidence type="ECO:0000256" key="1">
    <source>
        <dbReference type="ARBA" id="ARBA00004496"/>
    </source>
</evidence>
<evidence type="ECO:0000313" key="8">
    <source>
        <dbReference type="EMBL" id="CAG5178748.1"/>
    </source>
</evidence>
<dbReference type="PANTHER" id="PTHR11353">
    <property type="entry name" value="CHAPERONIN"/>
    <property type="match status" value="1"/>
</dbReference>
<comment type="caution">
    <text evidence="8">The sequence shown here is derived from an EMBL/GenBank/DDBJ whole genome shotgun (WGS) entry which is preliminary data.</text>
</comment>
<dbReference type="GO" id="GO:0140662">
    <property type="term" value="F:ATP-dependent protein folding chaperone"/>
    <property type="evidence" value="ECO:0007669"/>
    <property type="project" value="InterPro"/>
</dbReference>
<dbReference type="SUPFAM" id="SSF48592">
    <property type="entry name" value="GroEL equatorial domain-like"/>
    <property type="match status" value="1"/>
</dbReference>
<gene>
    <name evidence="8" type="ORF">ALTATR162_LOCUS8856</name>
</gene>
<dbReference type="Proteomes" id="UP000676310">
    <property type="component" value="Unassembled WGS sequence"/>
</dbReference>
<keyword evidence="5 7" id="KW-0067">ATP-binding</keyword>
<reference evidence="8" key="1">
    <citation type="submission" date="2021-05" db="EMBL/GenBank/DDBJ databases">
        <authorList>
            <person name="Stam R."/>
        </authorList>
    </citation>
    <scope>NUCLEOTIDE SEQUENCE</scope>
    <source>
        <strain evidence="8">CS162</strain>
    </source>
</reference>
<evidence type="ECO:0000256" key="4">
    <source>
        <dbReference type="ARBA" id="ARBA00022741"/>
    </source>
</evidence>
<comment type="subcellular location">
    <subcellularLocation>
        <location evidence="1">Cytoplasm</location>
    </subcellularLocation>
</comment>
<evidence type="ECO:0000313" key="9">
    <source>
        <dbReference type="Proteomes" id="UP000676310"/>
    </source>
</evidence>
<organism evidence="8 9">
    <name type="scientific">Alternaria atra</name>
    <dbReference type="NCBI Taxonomy" id="119953"/>
    <lineage>
        <taxon>Eukaryota</taxon>
        <taxon>Fungi</taxon>
        <taxon>Dikarya</taxon>
        <taxon>Ascomycota</taxon>
        <taxon>Pezizomycotina</taxon>
        <taxon>Dothideomycetes</taxon>
        <taxon>Pleosporomycetidae</taxon>
        <taxon>Pleosporales</taxon>
        <taxon>Pleosporineae</taxon>
        <taxon>Pleosporaceae</taxon>
        <taxon>Alternaria</taxon>
        <taxon>Alternaria sect. Ulocladioides</taxon>
    </lineage>
</organism>
<dbReference type="RefSeq" id="XP_043172424.1">
    <property type="nucleotide sequence ID" value="XM_043316489.1"/>
</dbReference>
<dbReference type="GO" id="GO:0005524">
    <property type="term" value="F:ATP binding"/>
    <property type="evidence" value="ECO:0007669"/>
    <property type="project" value="UniProtKB-KW"/>
</dbReference>
<dbReference type="Gene3D" id="3.50.7.10">
    <property type="entry name" value="GroEL"/>
    <property type="match status" value="1"/>
</dbReference>
<proteinExistence type="inferred from homology"/>
<name>A0A8J2I7N7_9PLEO</name>
<dbReference type="Pfam" id="PF00118">
    <property type="entry name" value="Cpn60_TCP1"/>
    <property type="match status" value="1"/>
</dbReference>
<dbReference type="CDD" id="cd03341">
    <property type="entry name" value="TCP1_theta"/>
    <property type="match status" value="1"/>
</dbReference>
<evidence type="ECO:0008006" key="10">
    <source>
        <dbReference type="Google" id="ProtNLM"/>
    </source>
</evidence>
<dbReference type="GO" id="GO:0005737">
    <property type="term" value="C:cytoplasm"/>
    <property type="evidence" value="ECO:0007669"/>
    <property type="project" value="UniProtKB-SubCell"/>
</dbReference>
<evidence type="ECO:0000256" key="2">
    <source>
        <dbReference type="ARBA" id="ARBA00008020"/>
    </source>
</evidence>
<dbReference type="FunFam" id="3.50.7.10:FF:000008">
    <property type="entry name" value="T-complex protein 1 subunit theta"/>
    <property type="match status" value="1"/>
</dbReference>
<accession>A0A8J2I7N7</accession>